<dbReference type="EMBL" id="LN714482">
    <property type="protein sequence ID" value="CEL67149.1"/>
    <property type="molecule type" value="Genomic_DNA"/>
</dbReference>
<dbReference type="PANTHER" id="PTHR48099:SF5">
    <property type="entry name" value="C-1-TETRAHYDROFOLATE SYNTHASE, CYTOPLASMIC"/>
    <property type="match status" value="1"/>
</dbReference>
<feature type="region of interest" description="Disordered" evidence="2">
    <location>
        <begin position="229"/>
        <end position="262"/>
    </location>
</feature>
<feature type="compositionally biased region" description="Basic and acidic residues" evidence="2">
    <location>
        <begin position="585"/>
        <end position="602"/>
    </location>
</feature>
<dbReference type="EC" id="3.5.4.9" evidence="1"/>
<organism evidence="4">
    <name type="scientific">Neospora caninum (strain Liverpool)</name>
    <dbReference type="NCBI Taxonomy" id="572307"/>
    <lineage>
        <taxon>Eukaryota</taxon>
        <taxon>Sar</taxon>
        <taxon>Alveolata</taxon>
        <taxon>Apicomplexa</taxon>
        <taxon>Conoidasida</taxon>
        <taxon>Coccidia</taxon>
        <taxon>Eucoccidiorida</taxon>
        <taxon>Eimeriorina</taxon>
        <taxon>Sarcocystidae</taxon>
        <taxon>Neospora</taxon>
    </lineage>
</organism>
<accession>A0A0F7UB90</accession>
<feature type="compositionally biased region" description="Basic and acidic residues" evidence="2">
    <location>
        <begin position="565"/>
        <end position="576"/>
    </location>
</feature>
<dbReference type="InterPro" id="IPR020631">
    <property type="entry name" value="THF_DH/CycHdrlase_NAD-bd_dom"/>
</dbReference>
<dbReference type="AlphaFoldDB" id="A0A0F7UB90"/>
<dbReference type="PANTHER" id="PTHR48099">
    <property type="entry name" value="C-1-TETRAHYDROFOLATE SYNTHASE, CYTOPLASMIC-RELATED"/>
    <property type="match status" value="1"/>
</dbReference>
<gene>
    <name evidence="4" type="ORF">BN1204_029470</name>
</gene>
<feature type="region of interest" description="Disordered" evidence="2">
    <location>
        <begin position="61"/>
        <end position="160"/>
    </location>
</feature>
<feature type="region of interest" description="Disordered" evidence="2">
    <location>
        <begin position="500"/>
        <end position="604"/>
    </location>
</feature>
<dbReference type="GO" id="GO:0004477">
    <property type="term" value="F:methenyltetrahydrofolate cyclohydrolase activity"/>
    <property type="evidence" value="ECO:0007669"/>
    <property type="project" value="UniProtKB-EC"/>
</dbReference>
<name>A0A0F7UB90_NEOCL</name>
<evidence type="ECO:0000256" key="1">
    <source>
        <dbReference type="ARBA" id="ARBA00012776"/>
    </source>
</evidence>
<feature type="region of interest" description="Disordered" evidence="2">
    <location>
        <begin position="275"/>
        <end position="362"/>
    </location>
</feature>
<dbReference type="Gene3D" id="3.40.50.720">
    <property type="entry name" value="NAD(P)-binding Rossmann-like Domain"/>
    <property type="match status" value="1"/>
</dbReference>
<feature type="compositionally biased region" description="Low complexity" evidence="2">
    <location>
        <begin position="104"/>
        <end position="114"/>
    </location>
</feature>
<feature type="compositionally biased region" description="Basic and acidic residues" evidence="2">
    <location>
        <begin position="517"/>
        <end position="543"/>
    </location>
</feature>
<feature type="compositionally biased region" description="Basic and acidic residues" evidence="2">
    <location>
        <begin position="278"/>
        <end position="307"/>
    </location>
</feature>
<dbReference type="GO" id="GO:0035999">
    <property type="term" value="P:tetrahydrofolate interconversion"/>
    <property type="evidence" value="ECO:0007669"/>
    <property type="project" value="TreeGrafter"/>
</dbReference>
<reference evidence="4" key="1">
    <citation type="journal article" date="2015" name="PLoS ONE">
        <title>Comprehensive Evaluation of Toxoplasma gondii VEG and Neospora caninum LIV Genomes with Tachyzoite Stage Transcriptome and Proteome Defines Novel Transcript Features.</title>
        <authorList>
            <person name="Ramaprasad A."/>
            <person name="Mourier T."/>
            <person name="Naeem R."/>
            <person name="Malas T.B."/>
            <person name="Moussa E."/>
            <person name="Panigrahi A."/>
            <person name="Vermont S.J."/>
            <person name="Otto T.D."/>
            <person name="Wastling J."/>
            <person name="Pain A."/>
        </authorList>
    </citation>
    <scope>NUCLEOTIDE SEQUENCE</scope>
    <source>
        <strain evidence="4">Liverpool</strain>
    </source>
</reference>
<feature type="compositionally biased region" description="Basic and acidic residues" evidence="2">
    <location>
        <begin position="8"/>
        <end position="33"/>
    </location>
</feature>
<evidence type="ECO:0000259" key="3">
    <source>
        <dbReference type="Pfam" id="PF02882"/>
    </source>
</evidence>
<dbReference type="InterPro" id="IPR036291">
    <property type="entry name" value="NAD(P)-bd_dom_sf"/>
</dbReference>
<feature type="compositionally biased region" description="Basic and acidic residues" evidence="2">
    <location>
        <begin position="232"/>
        <end position="246"/>
    </location>
</feature>
<dbReference type="GO" id="GO:0004488">
    <property type="term" value="F:methylenetetrahydrofolate dehydrogenase (NADP+) activity"/>
    <property type="evidence" value="ECO:0007669"/>
    <property type="project" value="InterPro"/>
</dbReference>
<protein>
    <recommendedName>
        <fullName evidence="1">methenyltetrahydrofolate cyclohydrolase</fullName>
        <ecNumber evidence="1">3.5.4.9</ecNumber>
    </recommendedName>
</protein>
<feature type="compositionally biased region" description="Basic and acidic residues" evidence="2">
    <location>
        <begin position="118"/>
        <end position="134"/>
    </location>
</feature>
<sequence length="668" mass="71929">MEESAGGDTREQMDASRATEERRSRKETPEEPRIATCIEIAQSVLEKVHRGVLALRQLGEQQALRQSSRASVLSSPSSSCSVSSSSHVSSSLSSVSSCPPPPRWSSSSVNSKPSSEARAPEGVKTGEDNTKDITEEGQEGAAHAPPGKAEGNAASRDKEEGFWDAFLERVKAPPHLVAVTAGKEDAGVSFLRSQKRAAEASGVRLSLLELDGLSRAGVAGALPSKRRRLHVRRELRSNGDVQAERQKQRRRPSPQRRGGGACLSSLNLAFSLATRGHAGGDAHRERKTRDTERAATRPGDESEKPDQQETNEEGNGNEEGKEEGKEGEEGDGLTQSCDEATSGRKSRPEDGQTETGVEERKRARIREKRSEIRRHLKNVLRELEDEAPDCVVPFAVPCVALAVLEILKAWKIPLPGASAAVVGASPRVGQAIALLLLQEQATVTLCHSRTKQLGEILKRSDVIIAAAGSPNLISADSVRRNAAVIDVGVSVSDKASRAKGRPCALLKESENAASHASDARSERVGEGQHAAPEETREKGRDEVPETAQARGEANGEKCANASVREAQERKAQKGDESGEIGKSGESGERRELERERGGESRGRKARQLGAVLVGDVDFHVKKKTRFLTPVPRGVGLVTGAVLMRQVLKAKILQLLRSLQRNKTNSKYP</sequence>
<feature type="domain" description="Tetrahydrofolate dehydrogenase/cyclohydrolase NAD(P)-binding" evidence="3">
    <location>
        <begin position="397"/>
        <end position="500"/>
    </location>
</feature>
<feature type="region of interest" description="Disordered" evidence="2">
    <location>
        <begin position="1"/>
        <end position="35"/>
    </location>
</feature>
<feature type="domain" description="Tetrahydrofolate dehydrogenase/cyclohydrolase NAD(P)-binding" evidence="3">
    <location>
        <begin position="610"/>
        <end position="650"/>
    </location>
</feature>
<dbReference type="Pfam" id="PF02882">
    <property type="entry name" value="THF_DHG_CYH_C"/>
    <property type="match status" value="2"/>
</dbReference>
<dbReference type="GO" id="GO:0005829">
    <property type="term" value="C:cytosol"/>
    <property type="evidence" value="ECO:0007669"/>
    <property type="project" value="TreeGrafter"/>
</dbReference>
<evidence type="ECO:0000313" key="4">
    <source>
        <dbReference type="EMBL" id="CEL67149.1"/>
    </source>
</evidence>
<feature type="compositionally biased region" description="Low complexity" evidence="2">
    <location>
        <begin position="67"/>
        <end position="97"/>
    </location>
</feature>
<dbReference type="SUPFAM" id="SSF51735">
    <property type="entry name" value="NAD(P)-binding Rossmann-fold domains"/>
    <property type="match status" value="1"/>
</dbReference>
<evidence type="ECO:0000256" key="2">
    <source>
        <dbReference type="SAM" id="MobiDB-lite"/>
    </source>
</evidence>
<proteinExistence type="predicted"/>